<sequence length="160" mass="18026">MAEPLSPNPSSAQKQRPQIMSPTSPFFLGSNDDKLERAQARAARAAAIRRKAVPASSAADPPPSDPCLGKHQILELFQNCIKLASENVRITDPFVYKINQKNTWELSLIDHLCEIIKVEEEDVETNFQKGIDVSVLNCWLKMPNAFDIELLTMTRWSWGF</sequence>
<dbReference type="InterPro" id="IPR022816">
    <property type="entry name" value="Condensin_barren_su2"/>
</dbReference>
<comment type="caution">
    <text evidence="12">The sequence shown here is derived from an EMBL/GenBank/DDBJ whole genome shotgun (WGS) entry which is preliminary data.</text>
</comment>
<dbReference type="GO" id="GO:0005737">
    <property type="term" value="C:cytoplasm"/>
    <property type="evidence" value="ECO:0007669"/>
    <property type="project" value="UniProtKB-SubCell"/>
</dbReference>
<feature type="region of interest" description="Disordered" evidence="11">
    <location>
        <begin position="1"/>
        <end position="32"/>
    </location>
</feature>
<protein>
    <recommendedName>
        <fullName evidence="4">Condensin complex subunit 2</fullName>
    </recommendedName>
</protein>
<evidence type="ECO:0000313" key="12">
    <source>
        <dbReference type="EMBL" id="KAK2988606.1"/>
    </source>
</evidence>
<gene>
    <name evidence="12" type="ORF">RJ640_026103</name>
</gene>
<evidence type="ECO:0000256" key="11">
    <source>
        <dbReference type="SAM" id="MobiDB-lite"/>
    </source>
</evidence>
<evidence type="ECO:0000256" key="9">
    <source>
        <dbReference type="ARBA" id="ARBA00023067"/>
    </source>
</evidence>
<evidence type="ECO:0000256" key="7">
    <source>
        <dbReference type="ARBA" id="ARBA00022618"/>
    </source>
</evidence>
<keyword evidence="6" id="KW-0963">Cytoplasm</keyword>
<evidence type="ECO:0000256" key="6">
    <source>
        <dbReference type="ARBA" id="ARBA00022490"/>
    </source>
</evidence>
<dbReference type="PANTHER" id="PTHR13108:SF9">
    <property type="entry name" value="CONDENSIN COMPLEX SUBUNIT 2"/>
    <property type="match status" value="1"/>
</dbReference>
<evidence type="ECO:0000313" key="13">
    <source>
        <dbReference type="Proteomes" id="UP001187471"/>
    </source>
</evidence>
<evidence type="ECO:0000256" key="10">
    <source>
        <dbReference type="ARBA" id="ARBA00023306"/>
    </source>
</evidence>
<dbReference type="Pfam" id="PF05786">
    <property type="entry name" value="Cnd2"/>
    <property type="match status" value="1"/>
</dbReference>
<keyword evidence="5" id="KW-0158">Chromosome</keyword>
<organism evidence="12 13">
    <name type="scientific">Escallonia rubra</name>
    <dbReference type="NCBI Taxonomy" id="112253"/>
    <lineage>
        <taxon>Eukaryota</taxon>
        <taxon>Viridiplantae</taxon>
        <taxon>Streptophyta</taxon>
        <taxon>Embryophyta</taxon>
        <taxon>Tracheophyta</taxon>
        <taxon>Spermatophyta</taxon>
        <taxon>Magnoliopsida</taxon>
        <taxon>eudicotyledons</taxon>
        <taxon>Gunneridae</taxon>
        <taxon>Pentapetalae</taxon>
        <taxon>asterids</taxon>
        <taxon>campanulids</taxon>
        <taxon>Escalloniales</taxon>
        <taxon>Escalloniaceae</taxon>
        <taxon>Escallonia</taxon>
    </lineage>
</organism>
<keyword evidence="9" id="KW-0226">DNA condensation</keyword>
<keyword evidence="13" id="KW-1185">Reference proteome</keyword>
<name>A0AA88UNG4_9ASTE</name>
<evidence type="ECO:0000256" key="4">
    <source>
        <dbReference type="ARBA" id="ARBA00016065"/>
    </source>
</evidence>
<feature type="compositionally biased region" description="Polar residues" evidence="11">
    <location>
        <begin position="8"/>
        <end position="24"/>
    </location>
</feature>
<comment type="similarity">
    <text evidence="3">Belongs to the CND2 (condensin subunit 2) family.</text>
</comment>
<dbReference type="GO" id="GO:0051301">
    <property type="term" value="P:cell division"/>
    <property type="evidence" value="ECO:0007669"/>
    <property type="project" value="UniProtKB-KW"/>
</dbReference>
<dbReference type="Proteomes" id="UP001187471">
    <property type="component" value="Unassembled WGS sequence"/>
</dbReference>
<accession>A0AA88UNG4</accession>
<reference evidence="12" key="1">
    <citation type="submission" date="2022-12" db="EMBL/GenBank/DDBJ databases">
        <title>Draft genome assemblies for two species of Escallonia (Escalloniales).</title>
        <authorList>
            <person name="Chanderbali A."/>
            <person name="Dervinis C."/>
            <person name="Anghel I."/>
            <person name="Soltis D."/>
            <person name="Soltis P."/>
            <person name="Zapata F."/>
        </authorList>
    </citation>
    <scope>NUCLEOTIDE SEQUENCE</scope>
    <source>
        <strain evidence="12">UCBG92.1500</strain>
        <tissue evidence="12">Leaf</tissue>
    </source>
</reference>
<keyword evidence="7" id="KW-0132">Cell division</keyword>
<evidence type="ECO:0000256" key="8">
    <source>
        <dbReference type="ARBA" id="ARBA00022776"/>
    </source>
</evidence>
<dbReference type="GO" id="GO:0003682">
    <property type="term" value="F:chromatin binding"/>
    <property type="evidence" value="ECO:0007669"/>
    <property type="project" value="TreeGrafter"/>
</dbReference>
<evidence type="ECO:0000256" key="5">
    <source>
        <dbReference type="ARBA" id="ARBA00022454"/>
    </source>
</evidence>
<evidence type="ECO:0000256" key="2">
    <source>
        <dbReference type="ARBA" id="ARBA00004496"/>
    </source>
</evidence>
<evidence type="ECO:0000256" key="1">
    <source>
        <dbReference type="ARBA" id="ARBA00004286"/>
    </source>
</evidence>
<dbReference type="PANTHER" id="PTHR13108">
    <property type="entry name" value="CONDENSIN COMPLEX SUBUNIT 2"/>
    <property type="match status" value="1"/>
</dbReference>
<keyword evidence="8" id="KW-0498">Mitosis</keyword>
<keyword evidence="10" id="KW-0131">Cell cycle</keyword>
<evidence type="ECO:0000256" key="3">
    <source>
        <dbReference type="ARBA" id="ARBA00009471"/>
    </source>
</evidence>
<dbReference type="EMBL" id="JAVXUO010000846">
    <property type="protein sequence ID" value="KAK2988606.1"/>
    <property type="molecule type" value="Genomic_DNA"/>
</dbReference>
<proteinExistence type="inferred from homology"/>
<comment type="subcellular location">
    <subcellularLocation>
        <location evidence="1">Chromosome</location>
    </subcellularLocation>
    <subcellularLocation>
        <location evidence="2">Cytoplasm</location>
    </subcellularLocation>
</comment>
<dbReference type="GO" id="GO:0007076">
    <property type="term" value="P:mitotic chromosome condensation"/>
    <property type="evidence" value="ECO:0007669"/>
    <property type="project" value="InterPro"/>
</dbReference>
<dbReference type="AlphaFoldDB" id="A0AA88UNG4"/>
<dbReference type="GO" id="GO:0000796">
    <property type="term" value="C:condensin complex"/>
    <property type="evidence" value="ECO:0007669"/>
    <property type="project" value="InterPro"/>
</dbReference>